<dbReference type="InterPro" id="IPR008928">
    <property type="entry name" value="6-hairpin_glycosidase_sf"/>
</dbReference>
<dbReference type="AlphaFoldDB" id="A0A3N4Q9Y7"/>
<dbReference type="EMBL" id="RPDH01000001">
    <property type="protein sequence ID" value="RPE12820.1"/>
    <property type="molecule type" value="Genomic_DNA"/>
</dbReference>
<keyword evidence="3" id="KW-1185">Reference proteome</keyword>
<evidence type="ECO:0000259" key="1">
    <source>
        <dbReference type="Pfam" id="PF22124"/>
    </source>
</evidence>
<feature type="domain" description="Glycosyl hydrolase family 95 catalytic" evidence="1">
    <location>
        <begin position="293"/>
        <end position="653"/>
    </location>
</feature>
<protein>
    <recommendedName>
        <fullName evidence="1">Glycosyl hydrolase family 95 catalytic domain-containing protein</fullName>
    </recommendedName>
</protein>
<evidence type="ECO:0000313" key="2">
    <source>
        <dbReference type="EMBL" id="RPE12820.1"/>
    </source>
</evidence>
<dbReference type="GO" id="GO:0004560">
    <property type="term" value="F:alpha-L-fucosidase activity"/>
    <property type="evidence" value="ECO:0007669"/>
    <property type="project" value="TreeGrafter"/>
</dbReference>
<dbReference type="RefSeq" id="WP_123845335.1">
    <property type="nucleotide sequence ID" value="NZ_RPDH01000001.1"/>
</dbReference>
<reference evidence="2 3" key="1">
    <citation type="submission" date="2018-11" db="EMBL/GenBank/DDBJ databases">
        <title>Chitinophaga lutea sp.nov., isolate from arsenic contaminated soil.</title>
        <authorList>
            <person name="Zong Y."/>
        </authorList>
    </citation>
    <scope>NUCLEOTIDE SEQUENCE [LARGE SCALE GENOMIC DNA]</scope>
    <source>
        <strain evidence="2 3">ZY74</strain>
    </source>
</reference>
<dbReference type="Proteomes" id="UP000278351">
    <property type="component" value="Unassembled WGS sequence"/>
</dbReference>
<accession>A0A3N4Q9Y7</accession>
<comment type="caution">
    <text evidence="2">The sequence shown here is derived from an EMBL/GenBank/DDBJ whole genome shotgun (WGS) entry which is preliminary data.</text>
</comment>
<evidence type="ECO:0000313" key="3">
    <source>
        <dbReference type="Proteomes" id="UP000278351"/>
    </source>
</evidence>
<dbReference type="Gene3D" id="1.50.10.10">
    <property type="match status" value="1"/>
</dbReference>
<organism evidence="2 3">
    <name type="scientific">Chitinophaga lutea</name>
    <dbReference type="NCBI Taxonomy" id="2488634"/>
    <lineage>
        <taxon>Bacteria</taxon>
        <taxon>Pseudomonadati</taxon>
        <taxon>Bacteroidota</taxon>
        <taxon>Chitinophagia</taxon>
        <taxon>Chitinophagales</taxon>
        <taxon>Chitinophagaceae</taxon>
        <taxon>Chitinophaga</taxon>
    </lineage>
</organism>
<dbReference type="OrthoDB" id="9768507at2"/>
<dbReference type="PANTHER" id="PTHR31084:SF0">
    <property type="entry name" value="ALPHA-L-FUCOSIDASE 2"/>
    <property type="match status" value="1"/>
</dbReference>
<dbReference type="Pfam" id="PF22124">
    <property type="entry name" value="Glyco_hydro_95_cat"/>
    <property type="match status" value="1"/>
</dbReference>
<name>A0A3N4Q9Y7_9BACT</name>
<dbReference type="InterPro" id="IPR054363">
    <property type="entry name" value="GH95_cat"/>
</dbReference>
<dbReference type="PANTHER" id="PTHR31084">
    <property type="entry name" value="ALPHA-L-FUCOSIDASE 2"/>
    <property type="match status" value="1"/>
</dbReference>
<sequence length="752" mass="83385">MKFTNSGIYIAGICALLSSPFKTRAQTGAGQVVGKYKNVFTAPPARTPASVAVDGPLLGNGFAAAAMAGRPEQQTYYLSRNDFWRLKSGFNESYPAVLGKLEILIPELKGASYRVEQDLFRAVTIADFKKQDTSIRITSMMAAKNDWLVIDITNSGHVLLKGKVSLSLPGADQFHIAHPAVNKFVDTVSSGDNGQGTQWILRGFRQGVDIPSNAAAAVRILGKSSNGFTISPGKTITLVCVFTSNMQANDCLQAARQQAQQAGNAAVAKIRREHAAWWSHFWNESFVDIGDSLIEQQYYKSQYTMASCSRDPKFPPGIFGSWVTRELPAWNGDYHLNYNYSAPFYALYSSNHLQQASPYETPLIDFISRGKYYAEKITGIADGVLYPVGIGPLGIESTRKNDIMRKSFGGYITGGQTEDEGLFFGQKSNAAYCVTNLSTQFYRTYDTAFTRRVYPFVRSVAVFWQHYLKREGARYVIENDAIHEGTIGTRNPILTLGLLPMVLKTAIDMSALLGEDAELRNVWQEKADLLADYPVQQRNGRTVFRYSEQGTAWWGDNTLGIQHIYPAGQIGLSSSPRLLEISQHTIREMNRWLDMNGSNSFFPAAVRVGYNADTILQKLRDYTLHTYPNGFQLNNPHGIENCSTVPNTINEMLCMSNQHVLRVFAVWPREKDCSFTNIRSEGAFLVSAALKNGVVQYVKVVSEKGRDCILQNPWPGKTLIVKSNKKATVKSSGAMVTLPTITGEALLITHLQ</sequence>
<dbReference type="InterPro" id="IPR012341">
    <property type="entry name" value="6hp_glycosidase-like_sf"/>
</dbReference>
<dbReference type="GO" id="GO:0005975">
    <property type="term" value="P:carbohydrate metabolic process"/>
    <property type="evidence" value="ECO:0007669"/>
    <property type="project" value="InterPro"/>
</dbReference>
<gene>
    <name evidence="2" type="ORF">EGT74_04555</name>
</gene>
<proteinExistence type="predicted"/>
<dbReference type="SUPFAM" id="SSF48208">
    <property type="entry name" value="Six-hairpin glycosidases"/>
    <property type="match status" value="1"/>
</dbReference>